<evidence type="ECO:0000313" key="2">
    <source>
        <dbReference type="EMBL" id="CAE2250890.1"/>
    </source>
</evidence>
<dbReference type="AlphaFoldDB" id="A0A7S4J481"/>
<gene>
    <name evidence="2" type="ORF">CPOL0286_LOCUS14724</name>
</gene>
<evidence type="ECO:0000256" key="1">
    <source>
        <dbReference type="SAM" id="Phobius"/>
    </source>
</evidence>
<keyword evidence="1" id="KW-0812">Transmembrane</keyword>
<keyword evidence="1" id="KW-0472">Membrane</keyword>
<reference evidence="2" key="1">
    <citation type="submission" date="2021-01" db="EMBL/GenBank/DDBJ databases">
        <authorList>
            <person name="Corre E."/>
            <person name="Pelletier E."/>
            <person name="Niang G."/>
            <person name="Scheremetjew M."/>
            <person name="Finn R."/>
            <person name="Kale V."/>
            <person name="Holt S."/>
            <person name="Cochrane G."/>
            <person name="Meng A."/>
            <person name="Brown T."/>
            <person name="Cohen L."/>
        </authorList>
    </citation>
    <scope>NUCLEOTIDE SEQUENCE</scope>
    <source>
        <strain evidence="2">UIO037</strain>
    </source>
</reference>
<keyword evidence="1" id="KW-1133">Transmembrane helix</keyword>
<sequence>MPCLWSCSVSTTAPFSITARLSEVESSVARAIWKAVCSSCVHSRCRSSCRSLLYALATQFLLALVFATFALATICVPRKHSHGDELGRAPAKQEVVLHHVLRDSRTPHDALCARRAPPAVGRPRRACGARPVA</sequence>
<organism evidence="2">
    <name type="scientific">Prymnesium polylepis</name>
    <dbReference type="NCBI Taxonomy" id="72548"/>
    <lineage>
        <taxon>Eukaryota</taxon>
        <taxon>Haptista</taxon>
        <taxon>Haptophyta</taxon>
        <taxon>Prymnesiophyceae</taxon>
        <taxon>Prymnesiales</taxon>
        <taxon>Prymnesiaceae</taxon>
        <taxon>Prymnesium</taxon>
    </lineage>
</organism>
<feature type="transmembrane region" description="Helical" evidence="1">
    <location>
        <begin position="52"/>
        <end position="72"/>
    </location>
</feature>
<proteinExistence type="predicted"/>
<dbReference type="EMBL" id="HBKO01032313">
    <property type="protein sequence ID" value="CAE2250890.1"/>
    <property type="molecule type" value="Transcribed_RNA"/>
</dbReference>
<accession>A0A7S4J481</accession>
<name>A0A7S4J481_9EUKA</name>
<protein>
    <submittedName>
        <fullName evidence="2">Uncharacterized protein</fullName>
    </submittedName>
</protein>